<sequence length="133" mass="15161">MSNGEENGSKPLEPYKSYSQWVDEAVEEFAKKGGFDDLPGKGKPLHIAQGDAFSGVLKEAHYLPAWVELRKEIAKDMERYIDKAGHLTEQEGERAIGAINEKIRKYNRMVPSGTLQRGLVTSENIRSKYEYWR</sequence>
<dbReference type="Proteomes" id="UP001597493">
    <property type="component" value="Unassembled WGS sequence"/>
</dbReference>
<protein>
    <submittedName>
        <fullName evidence="2">DUF1992 domain-containing protein</fullName>
    </submittedName>
</protein>
<evidence type="ECO:0000313" key="3">
    <source>
        <dbReference type="Proteomes" id="UP001597493"/>
    </source>
</evidence>
<feature type="domain" description="DnaJ homologue subfamily C member 28 conserved" evidence="1">
    <location>
        <begin position="21"/>
        <end position="78"/>
    </location>
</feature>
<dbReference type="EMBL" id="JBHUMY010000006">
    <property type="protein sequence ID" value="MFD2659933.1"/>
    <property type="molecule type" value="Genomic_DNA"/>
</dbReference>
<gene>
    <name evidence="2" type="ORF">ACFSW5_06585</name>
</gene>
<reference evidence="3" key="1">
    <citation type="journal article" date="2019" name="Int. J. Syst. Evol. Microbiol.">
        <title>The Global Catalogue of Microorganisms (GCM) 10K type strain sequencing project: providing services to taxonomists for standard genome sequencing and annotation.</title>
        <authorList>
            <consortium name="The Broad Institute Genomics Platform"/>
            <consortium name="The Broad Institute Genome Sequencing Center for Infectious Disease"/>
            <person name="Wu L."/>
            <person name="Ma J."/>
        </authorList>
    </citation>
    <scope>NUCLEOTIDE SEQUENCE [LARGE SCALE GENOMIC DNA]</scope>
    <source>
        <strain evidence="3">TISTR 1827</strain>
    </source>
</reference>
<dbReference type="PANTHER" id="PTHR39158">
    <property type="entry name" value="OS08G0560600 PROTEIN"/>
    <property type="match status" value="1"/>
</dbReference>
<dbReference type="PANTHER" id="PTHR39158:SF1">
    <property type="entry name" value="DNAJ HOMOLOG SUBFAMILY C MEMBER 28"/>
    <property type="match status" value="1"/>
</dbReference>
<organism evidence="2 3">
    <name type="scientific">Paenibacillus thailandensis</name>
    <dbReference type="NCBI Taxonomy" id="393250"/>
    <lineage>
        <taxon>Bacteria</taxon>
        <taxon>Bacillati</taxon>
        <taxon>Bacillota</taxon>
        <taxon>Bacilli</taxon>
        <taxon>Bacillales</taxon>
        <taxon>Paenibacillaceae</taxon>
        <taxon>Paenibacillus</taxon>
    </lineage>
</organism>
<name>A0ABW5QW22_9BACL</name>
<proteinExistence type="predicted"/>
<dbReference type="Pfam" id="PF09350">
    <property type="entry name" value="DJC28_CD"/>
    <property type="match status" value="1"/>
</dbReference>
<evidence type="ECO:0000259" key="1">
    <source>
        <dbReference type="Pfam" id="PF09350"/>
    </source>
</evidence>
<comment type="caution">
    <text evidence="2">The sequence shown here is derived from an EMBL/GenBank/DDBJ whole genome shotgun (WGS) entry which is preliminary data.</text>
</comment>
<accession>A0ABW5QW22</accession>
<evidence type="ECO:0000313" key="2">
    <source>
        <dbReference type="EMBL" id="MFD2659933.1"/>
    </source>
</evidence>
<dbReference type="InterPro" id="IPR018961">
    <property type="entry name" value="DnaJ_homolog_subfam-C_membr-28"/>
</dbReference>
<keyword evidence="3" id="KW-1185">Reference proteome</keyword>
<dbReference type="InterPro" id="IPR052573">
    <property type="entry name" value="DnaJ_C_subfamily_28"/>
</dbReference>
<dbReference type="RefSeq" id="WP_379270608.1">
    <property type="nucleotide sequence ID" value="NZ_JBHUGT010000032.1"/>
</dbReference>